<feature type="region of interest" description="Disordered" evidence="2">
    <location>
        <begin position="1"/>
        <end position="24"/>
    </location>
</feature>
<evidence type="ECO:0000259" key="3">
    <source>
        <dbReference type="PROSITE" id="PS50048"/>
    </source>
</evidence>
<sequence>MRGMESHQTSVRKRRNREHHNSRNGCLQCKARKVKCDEEKPKCRSCTRRATPCTYTNNIGLNHLARAAQVSSPYNKPEPSSTFAPVPYNHGDFISNGNNLLQADGSL</sequence>
<dbReference type="GO" id="GO:0008270">
    <property type="term" value="F:zinc ion binding"/>
    <property type="evidence" value="ECO:0007669"/>
    <property type="project" value="InterPro"/>
</dbReference>
<gene>
    <name evidence="4" type="ORF">HO173_004779</name>
</gene>
<dbReference type="CDD" id="cd00067">
    <property type="entry name" value="GAL4"/>
    <property type="match status" value="1"/>
</dbReference>
<evidence type="ECO:0000256" key="2">
    <source>
        <dbReference type="SAM" id="MobiDB-lite"/>
    </source>
</evidence>
<feature type="compositionally biased region" description="Basic residues" evidence="2">
    <location>
        <begin position="10"/>
        <end position="22"/>
    </location>
</feature>
<feature type="domain" description="Zn(2)-C6 fungal-type" evidence="3">
    <location>
        <begin position="25"/>
        <end position="55"/>
    </location>
</feature>
<comment type="caution">
    <text evidence="4">The sequence shown here is derived from an EMBL/GenBank/DDBJ whole genome shotgun (WGS) entry which is preliminary data.</text>
</comment>
<dbReference type="GO" id="GO:0000981">
    <property type="term" value="F:DNA-binding transcription factor activity, RNA polymerase II-specific"/>
    <property type="evidence" value="ECO:0007669"/>
    <property type="project" value="InterPro"/>
</dbReference>
<reference evidence="4 5" key="1">
    <citation type="journal article" date="2020" name="Genomics">
        <title>Complete, high-quality genomes from long-read metagenomic sequencing of two wolf lichen thalli reveals enigmatic genome architecture.</title>
        <authorList>
            <person name="McKenzie S.K."/>
            <person name="Walston R.F."/>
            <person name="Allen J.L."/>
        </authorList>
    </citation>
    <scope>NUCLEOTIDE SEQUENCE [LARGE SCALE GENOMIC DNA]</scope>
    <source>
        <strain evidence="4">WasteWater2</strain>
    </source>
</reference>
<dbReference type="EMBL" id="JACCJC010000015">
    <property type="protein sequence ID" value="KAF6237310.1"/>
    <property type="molecule type" value="Genomic_DNA"/>
</dbReference>
<keyword evidence="5" id="KW-1185">Reference proteome</keyword>
<accession>A0A8H6FYL4</accession>
<protein>
    <recommendedName>
        <fullName evidence="3">Zn(2)-C6 fungal-type domain-containing protein</fullName>
    </recommendedName>
</protein>
<dbReference type="PROSITE" id="PS50048">
    <property type="entry name" value="ZN2_CY6_FUNGAL_2"/>
    <property type="match status" value="1"/>
</dbReference>
<evidence type="ECO:0000313" key="5">
    <source>
        <dbReference type="Proteomes" id="UP000578531"/>
    </source>
</evidence>
<dbReference type="RefSeq" id="XP_037166638.1">
    <property type="nucleotide sequence ID" value="XM_037306700.1"/>
</dbReference>
<dbReference type="PANTHER" id="PTHR47657">
    <property type="entry name" value="STEROL REGULATORY ELEMENT-BINDING PROTEIN ECM22"/>
    <property type="match status" value="1"/>
</dbReference>
<dbReference type="InterPro" id="IPR052400">
    <property type="entry name" value="Zn2-C6_fungal_TF"/>
</dbReference>
<dbReference type="AlphaFoldDB" id="A0A8H6FYL4"/>
<dbReference type="GeneID" id="59286443"/>
<dbReference type="PROSITE" id="PS00463">
    <property type="entry name" value="ZN2_CY6_FUNGAL_1"/>
    <property type="match status" value="1"/>
</dbReference>
<evidence type="ECO:0000256" key="1">
    <source>
        <dbReference type="ARBA" id="ARBA00023242"/>
    </source>
</evidence>
<dbReference type="SUPFAM" id="SSF57701">
    <property type="entry name" value="Zn2/Cys6 DNA-binding domain"/>
    <property type="match status" value="1"/>
</dbReference>
<dbReference type="SMART" id="SM00066">
    <property type="entry name" value="GAL4"/>
    <property type="match status" value="1"/>
</dbReference>
<name>A0A8H6FYL4_9LECA</name>
<dbReference type="InterPro" id="IPR036864">
    <property type="entry name" value="Zn2-C6_fun-type_DNA-bd_sf"/>
</dbReference>
<dbReference type="PRINTS" id="PR00755">
    <property type="entry name" value="AFLATOXINBRP"/>
</dbReference>
<dbReference type="Gene3D" id="4.10.240.10">
    <property type="entry name" value="Zn(2)-C6 fungal-type DNA-binding domain"/>
    <property type="match status" value="1"/>
</dbReference>
<evidence type="ECO:0000313" key="4">
    <source>
        <dbReference type="EMBL" id="KAF6237310.1"/>
    </source>
</evidence>
<proteinExistence type="predicted"/>
<dbReference type="Pfam" id="PF00172">
    <property type="entry name" value="Zn_clus"/>
    <property type="match status" value="1"/>
</dbReference>
<dbReference type="Proteomes" id="UP000578531">
    <property type="component" value="Unassembled WGS sequence"/>
</dbReference>
<dbReference type="OrthoDB" id="3598904at2759"/>
<dbReference type="PANTHER" id="PTHR47657:SF7">
    <property type="entry name" value="STEROL REGULATORY ELEMENT-BINDING PROTEIN ECM22"/>
    <property type="match status" value="1"/>
</dbReference>
<keyword evidence="1" id="KW-0539">Nucleus</keyword>
<dbReference type="InterPro" id="IPR001138">
    <property type="entry name" value="Zn2Cys6_DnaBD"/>
</dbReference>
<organism evidence="4 5">
    <name type="scientific">Letharia columbiana</name>
    <dbReference type="NCBI Taxonomy" id="112416"/>
    <lineage>
        <taxon>Eukaryota</taxon>
        <taxon>Fungi</taxon>
        <taxon>Dikarya</taxon>
        <taxon>Ascomycota</taxon>
        <taxon>Pezizomycotina</taxon>
        <taxon>Lecanoromycetes</taxon>
        <taxon>OSLEUM clade</taxon>
        <taxon>Lecanoromycetidae</taxon>
        <taxon>Lecanorales</taxon>
        <taxon>Lecanorineae</taxon>
        <taxon>Parmeliaceae</taxon>
        <taxon>Letharia</taxon>
    </lineage>
</organism>